<sequence>MEKIGIIGGGIIGMTVANYLNTEKFSIALFDHGTGQATKASAGIISPWLSKRRNKIWYHLAKDGAAFFQKLVKDIALDQAIYSQSGTLVIRKKENLQELFNLAEKRKKDAPAIGELKLLKAEQTAEMFPLLKKIPSLYVSGGGRLSGKAYLHYSSQRLKNKGITCFKEKVQLKKRNGSWLIQSEFREKQVDRVVLTPGPSLKSLLEPLGYRVDIRPQKGQLIAFDTLYHQSQSWPVAMLDGETDLIPFHNGKILLGATHENEQKWDLTPTEEAYLQLTETSRSFLAQPEKLFSRPYQLQVGTRAYSSDFSPFFGPLFEDTSLLLASGLGSSGLTTGPYIGYLLSEFLNTGTGCGMSYQKTMDKYIKKM</sequence>
<keyword evidence="4" id="KW-0560">Oxidoreductase</keyword>
<dbReference type="InterPro" id="IPR036188">
    <property type="entry name" value="FAD/NAD-bd_sf"/>
</dbReference>
<dbReference type="Proteomes" id="UP000182152">
    <property type="component" value="Unassembled WGS sequence"/>
</dbReference>
<dbReference type="InterPro" id="IPR006076">
    <property type="entry name" value="FAD-dep_OxRdtase"/>
</dbReference>
<dbReference type="Gene3D" id="3.30.9.10">
    <property type="entry name" value="D-Amino Acid Oxidase, subunit A, domain 2"/>
    <property type="match status" value="1"/>
</dbReference>
<comment type="similarity">
    <text evidence="2">Belongs to the DadA oxidoreductase family.</text>
</comment>
<keyword evidence="3" id="KW-0285">Flavoprotein</keyword>
<organism evidence="6 7">
    <name type="scientific">Enterococcus ratti</name>
    <dbReference type="NCBI Taxonomy" id="150033"/>
    <lineage>
        <taxon>Bacteria</taxon>
        <taxon>Bacillati</taxon>
        <taxon>Bacillota</taxon>
        <taxon>Bacilli</taxon>
        <taxon>Lactobacillales</taxon>
        <taxon>Enterococcaceae</taxon>
        <taxon>Enterococcus</taxon>
    </lineage>
</organism>
<reference evidence="6 7" key="1">
    <citation type="submission" date="2014-12" db="EMBL/GenBank/DDBJ databases">
        <title>Draft genome sequences of 29 type strains of Enterococci.</title>
        <authorList>
            <person name="Zhong Z."/>
            <person name="Sun Z."/>
            <person name="Liu W."/>
            <person name="Zhang W."/>
            <person name="Zhang H."/>
        </authorList>
    </citation>
    <scope>NUCLEOTIDE SEQUENCE [LARGE SCALE GENOMIC DNA]</scope>
    <source>
        <strain evidence="6 7">DSM 15687</strain>
    </source>
</reference>
<accession>A0A1L8WHK0</accession>
<name>A0A1L8WHK0_9ENTE</name>
<comment type="cofactor">
    <cofactor evidence="1">
        <name>FAD</name>
        <dbReference type="ChEBI" id="CHEBI:57692"/>
    </cofactor>
</comment>
<protein>
    <submittedName>
        <fullName evidence="6">FAD dependent oxidoreductase</fullName>
    </submittedName>
</protein>
<evidence type="ECO:0000256" key="2">
    <source>
        <dbReference type="ARBA" id="ARBA00009410"/>
    </source>
</evidence>
<dbReference type="Gene3D" id="3.50.50.60">
    <property type="entry name" value="FAD/NAD(P)-binding domain"/>
    <property type="match status" value="1"/>
</dbReference>
<comment type="caution">
    <text evidence="6">The sequence shown here is derived from an EMBL/GenBank/DDBJ whole genome shotgun (WGS) entry which is preliminary data.</text>
</comment>
<dbReference type="RefSeq" id="WP_071855736.1">
    <property type="nucleotide sequence ID" value="NZ_JXLB01000014.1"/>
</dbReference>
<dbReference type="OrthoDB" id="9805337at2"/>
<dbReference type="GO" id="GO:0016491">
    <property type="term" value="F:oxidoreductase activity"/>
    <property type="evidence" value="ECO:0007669"/>
    <property type="project" value="UniProtKB-KW"/>
</dbReference>
<dbReference type="EMBL" id="JXLB01000014">
    <property type="protein sequence ID" value="OJG80501.1"/>
    <property type="molecule type" value="Genomic_DNA"/>
</dbReference>
<dbReference type="AlphaFoldDB" id="A0A1L8WHK0"/>
<evidence type="ECO:0000313" key="6">
    <source>
        <dbReference type="EMBL" id="OJG80501.1"/>
    </source>
</evidence>
<dbReference type="STRING" id="150033.RV14_GL000563"/>
<evidence type="ECO:0000259" key="5">
    <source>
        <dbReference type="Pfam" id="PF01266"/>
    </source>
</evidence>
<dbReference type="SUPFAM" id="SSF51905">
    <property type="entry name" value="FAD/NAD(P)-binding domain"/>
    <property type="match status" value="1"/>
</dbReference>
<dbReference type="Pfam" id="PF01266">
    <property type="entry name" value="DAO"/>
    <property type="match status" value="1"/>
</dbReference>
<keyword evidence="7" id="KW-1185">Reference proteome</keyword>
<evidence type="ECO:0000256" key="1">
    <source>
        <dbReference type="ARBA" id="ARBA00001974"/>
    </source>
</evidence>
<dbReference type="GO" id="GO:0005737">
    <property type="term" value="C:cytoplasm"/>
    <property type="evidence" value="ECO:0007669"/>
    <property type="project" value="TreeGrafter"/>
</dbReference>
<dbReference type="PANTHER" id="PTHR13847">
    <property type="entry name" value="SARCOSINE DEHYDROGENASE-RELATED"/>
    <property type="match status" value="1"/>
</dbReference>
<evidence type="ECO:0000256" key="3">
    <source>
        <dbReference type="ARBA" id="ARBA00022630"/>
    </source>
</evidence>
<dbReference type="PANTHER" id="PTHR13847:SF286">
    <property type="entry name" value="D-AMINO ACID DEHYDROGENASE"/>
    <property type="match status" value="1"/>
</dbReference>
<evidence type="ECO:0000313" key="7">
    <source>
        <dbReference type="Proteomes" id="UP000182152"/>
    </source>
</evidence>
<feature type="domain" description="FAD dependent oxidoreductase" evidence="5">
    <location>
        <begin position="4"/>
        <end position="345"/>
    </location>
</feature>
<gene>
    <name evidence="6" type="ORF">RV14_GL000563</name>
</gene>
<proteinExistence type="inferred from homology"/>
<evidence type="ECO:0000256" key="4">
    <source>
        <dbReference type="ARBA" id="ARBA00023002"/>
    </source>
</evidence>